<comment type="caution">
    <text evidence="2">The sequence shown here is derived from an EMBL/GenBank/DDBJ whole genome shotgun (WGS) entry which is preliminary data.</text>
</comment>
<feature type="compositionally biased region" description="Basic and acidic residues" evidence="1">
    <location>
        <begin position="1"/>
        <end position="10"/>
    </location>
</feature>
<dbReference type="EMBL" id="JAIWYP010000005">
    <property type="protein sequence ID" value="KAH3823274.1"/>
    <property type="molecule type" value="Genomic_DNA"/>
</dbReference>
<protein>
    <submittedName>
        <fullName evidence="2">Uncharacterized protein</fullName>
    </submittedName>
</protein>
<feature type="region of interest" description="Disordered" evidence="1">
    <location>
        <begin position="1"/>
        <end position="54"/>
    </location>
</feature>
<dbReference type="Proteomes" id="UP000828390">
    <property type="component" value="Unassembled WGS sequence"/>
</dbReference>
<reference evidence="2" key="2">
    <citation type="submission" date="2020-11" db="EMBL/GenBank/DDBJ databases">
        <authorList>
            <person name="McCartney M.A."/>
            <person name="Auch B."/>
            <person name="Kono T."/>
            <person name="Mallez S."/>
            <person name="Becker A."/>
            <person name="Gohl D.M."/>
            <person name="Silverstein K.A.T."/>
            <person name="Koren S."/>
            <person name="Bechman K.B."/>
            <person name="Herman A."/>
            <person name="Abrahante J.E."/>
            <person name="Garbe J."/>
        </authorList>
    </citation>
    <scope>NUCLEOTIDE SEQUENCE</scope>
    <source>
        <strain evidence="2">Duluth1</strain>
        <tissue evidence="2">Whole animal</tissue>
    </source>
</reference>
<evidence type="ECO:0000256" key="1">
    <source>
        <dbReference type="SAM" id="MobiDB-lite"/>
    </source>
</evidence>
<accession>A0A9D4GXK1</accession>
<dbReference type="AlphaFoldDB" id="A0A9D4GXK1"/>
<sequence>MEHRTSERRLLSRFSYGGVRKDKEKEHTDTYRECPYVARGPGTSHTVNSVSGTK</sequence>
<feature type="compositionally biased region" description="Basic and acidic residues" evidence="1">
    <location>
        <begin position="19"/>
        <end position="32"/>
    </location>
</feature>
<name>A0A9D4GXK1_DREPO</name>
<evidence type="ECO:0000313" key="2">
    <source>
        <dbReference type="EMBL" id="KAH3823274.1"/>
    </source>
</evidence>
<feature type="compositionally biased region" description="Polar residues" evidence="1">
    <location>
        <begin position="43"/>
        <end position="54"/>
    </location>
</feature>
<keyword evidence="3" id="KW-1185">Reference proteome</keyword>
<organism evidence="2 3">
    <name type="scientific">Dreissena polymorpha</name>
    <name type="common">Zebra mussel</name>
    <name type="synonym">Mytilus polymorpha</name>
    <dbReference type="NCBI Taxonomy" id="45954"/>
    <lineage>
        <taxon>Eukaryota</taxon>
        <taxon>Metazoa</taxon>
        <taxon>Spiralia</taxon>
        <taxon>Lophotrochozoa</taxon>
        <taxon>Mollusca</taxon>
        <taxon>Bivalvia</taxon>
        <taxon>Autobranchia</taxon>
        <taxon>Heteroconchia</taxon>
        <taxon>Euheterodonta</taxon>
        <taxon>Imparidentia</taxon>
        <taxon>Neoheterodontei</taxon>
        <taxon>Myida</taxon>
        <taxon>Dreissenoidea</taxon>
        <taxon>Dreissenidae</taxon>
        <taxon>Dreissena</taxon>
    </lineage>
</organism>
<proteinExistence type="predicted"/>
<gene>
    <name evidence="2" type="ORF">DPMN_125073</name>
</gene>
<evidence type="ECO:0000313" key="3">
    <source>
        <dbReference type="Proteomes" id="UP000828390"/>
    </source>
</evidence>
<reference evidence="2" key="1">
    <citation type="journal article" date="2019" name="bioRxiv">
        <title>The Genome of the Zebra Mussel, Dreissena polymorpha: A Resource for Invasive Species Research.</title>
        <authorList>
            <person name="McCartney M.A."/>
            <person name="Auch B."/>
            <person name="Kono T."/>
            <person name="Mallez S."/>
            <person name="Zhang Y."/>
            <person name="Obille A."/>
            <person name="Becker A."/>
            <person name="Abrahante J.E."/>
            <person name="Garbe J."/>
            <person name="Badalamenti J.P."/>
            <person name="Herman A."/>
            <person name="Mangelson H."/>
            <person name="Liachko I."/>
            <person name="Sullivan S."/>
            <person name="Sone E.D."/>
            <person name="Koren S."/>
            <person name="Silverstein K.A.T."/>
            <person name="Beckman K.B."/>
            <person name="Gohl D.M."/>
        </authorList>
    </citation>
    <scope>NUCLEOTIDE SEQUENCE</scope>
    <source>
        <strain evidence="2">Duluth1</strain>
        <tissue evidence="2">Whole animal</tissue>
    </source>
</reference>